<dbReference type="NCBIfam" id="NF038012">
    <property type="entry name" value="DMT_1"/>
    <property type="match status" value="1"/>
</dbReference>
<organism evidence="2 3">
    <name type="scientific">Nocardiopsis mangrovi</name>
    <dbReference type="NCBI Taxonomy" id="1179818"/>
    <lineage>
        <taxon>Bacteria</taxon>
        <taxon>Bacillati</taxon>
        <taxon>Actinomycetota</taxon>
        <taxon>Actinomycetes</taxon>
        <taxon>Streptosporangiales</taxon>
        <taxon>Nocardiopsidaceae</taxon>
        <taxon>Nocardiopsis</taxon>
    </lineage>
</organism>
<protein>
    <submittedName>
        <fullName evidence="2">DMT family transporter</fullName>
    </submittedName>
</protein>
<feature type="transmembrane region" description="Helical" evidence="1">
    <location>
        <begin position="195"/>
        <end position="214"/>
    </location>
</feature>
<dbReference type="PANTHER" id="PTHR40761">
    <property type="entry name" value="CONSERVED INTEGRAL MEMBRANE ALANINE VALINE AND LEUCINE RICH PROTEIN-RELATED"/>
    <property type="match status" value="1"/>
</dbReference>
<feature type="transmembrane region" description="Helical" evidence="1">
    <location>
        <begin position="164"/>
        <end position="183"/>
    </location>
</feature>
<gene>
    <name evidence="2" type="ORF">ACFO4E_13875</name>
</gene>
<feature type="transmembrane region" description="Helical" evidence="1">
    <location>
        <begin position="49"/>
        <end position="69"/>
    </location>
</feature>
<proteinExistence type="predicted"/>
<keyword evidence="1" id="KW-0812">Transmembrane</keyword>
<evidence type="ECO:0000313" key="2">
    <source>
        <dbReference type="EMBL" id="MFC4562947.1"/>
    </source>
</evidence>
<feature type="transmembrane region" description="Helical" evidence="1">
    <location>
        <begin position="75"/>
        <end position="92"/>
    </location>
</feature>
<feature type="transmembrane region" description="Helical" evidence="1">
    <location>
        <begin position="226"/>
        <end position="247"/>
    </location>
</feature>
<feature type="transmembrane region" description="Helical" evidence="1">
    <location>
        <begin position="104"/>
        <end position="126"/>
    </location>
</feature>
<keyword evidence="1" id="KW-0472">Membrane</keyword>
<feature type="transmembrane region" description="Helical" evidence="1">
    <location>
        <begin position="6"/>
        <end position="28"/>
    </location>
</feature>
<dbReference type="Proteomes" id="UP001595923">
    <property type="component" value="Unassembled WGS sequence"/>
</dbReference>
<dbReference type="PANTHER" id="PTHR40761:SF1">
    <property type="entry name" value="CONSERVED INTEGRAL MEMBRANE ALANINE VALINE AND LEUCINE RICH PROTEIN-RELATED"/>
    <property type="match status" value="1"/>
</dbReference>
<sequence>MSGFWTAVLLSVVSALCYGAGAVAQRRLADRIGGPFDRRALGALMRHRLWWTAVALNSTGALLHVAALAFGTLTVVQPLGTLALVFALPWAARWAARPVTPREWHGAVLTVIALSVMLVVAPTSAASTLSPATTAAVLAAVLLSVGALVAAAHRIPHPRWSSQVHAVAAGIAFGAASALTKTFTDEIAAGGAAHALTHPAALGTLVLAGAGALLSQASYRGVAVGAPLATMSLANPVAAVLIGMGFMGEEYMGGSWGVGVAVISGMVAIRGVHLLATAADTPGAPPPAAPTPVGALHR</sequence>
<keyword evidence="1" id="KW-1133">Transmembrane helix</keyword>
<name>A0ABV9DWZ6_9ACTN</name>
<feature type="transmembrane region" description="Helical" evidence="1">
    <location>
        <begin position="132"/>
        <end position="152"/>
    </location>
</feature>
<evidence type="ECO:0000313" key="3">
    <source>
        <dbReference type="Proteomes" id="UP001595923"/>
    </source>
</evidence>
<reference evidence="3" key="1">
    <citation type="journal article" date="2019" name="Int. J. Syst. Evol. Microbiol.">
        <title>The Global Catalogue of Microorganisms (GCM) 10K type strain sequencing project: providing services to taxonomists for standard genome sequencing and annotation.</title>
        <authorList>
            <consortium name="The Broad Institute Genomics Platform"/>
            <consortium name="The Broad Institute Genome Sequencing Center for Infectious Disease"/>
            <person name="Wu L."/>
            <person name="Ma J."/>
        </authorList>
    </citation>
    <scope>NUCLEOTIDE SEQUENCE [LARGE SCALE GENOMIC DNA]</scope>
    <source>
        <strain evidence="3">XZYJ18</strain>
    </source>
</reference>
<dbReference type="RefSeq" id="WP_378574578.1">
    <property type="nucleotide sequence ID" value="NZ_JBHSFQ010000012.1"/>
</dbReference>
<evidence type="ECO:0000256" key="1">
    <source>
        <dbReference type="SAM" id="Phobius"/>
    </source>
</evidence>
<feature type="transmembrane region" description="Helical" evidence="1">
    <location>
        <begin position="253"/>
        <end position="272"/>
    </location>
</feature>
<comment type="caution">
    <text evidence="2">The sequence shown here is derived from an EMBL/GenBank/DDBJ whole genome shotgun (WGS) entry which is preliminary data.</text>
</comment>
<keyword evidence="3" id="KW-1185">Reference proteome</keyword>
<dbReference type="EMBL" id="JBHSFQ010000012">
    <property type="protein sequence ID" value="MFC4562947.1"/>
    <property type="molecule type" value="Genomic_DNA"/>
</dbReference>
<accession>A0ABV9DWZ6</accession>